<keyword evidence="3" id="KW-1185">Reference proteome</keyword>
<comment type="caution">
    <text evidence="2">The sequence shown here is derived from an EMBL/GenBank/DDBJ whole genome shotgun (WGS) entry which is preliminary data.</text>
</comment>
<proteinExistence type="predicted"/>
<dbReference type="EMBL" id="JAODUO010000048">
    <property type="protein sequence ID" value="KAK2191680.1"/>
    <property type="molecule type" value="Genomic_DNA"/>
</dbReference>
<evidence type="ECO:0000313" key="2">
    <source>
        <dbReference type="EMBL" id="KAK2191680.1"/>
    </source>
</evidence>
<name>A0AAD9UJK3_RIDPI</name>
<accession>A0AAD9UJK3</accession>
<dbReference type="AlphaFoldDB" id="A0AAD9UJK3"/>
<gene>
    <name evidence="2" type="ORF">NP493_48g07046</name>
</gene>
<reference evidence="2" key="1">
    <citation type="journal article" date="2023" name="Mol. Biol. Evol.">
        <title>Third-Generation Sequencing Reveals the Adaptive Role of the Epigenome in Three Deep-Sea Polychaetes.</title>
        <authorList>
            <person name="Perez M."/>
            <person name="Aroh O."/>
            <person name="Sun Y."/>
            <person name="Lan Y."/>
            <person name="Juniper S.K."/>
            <person name="Young C.R."/>
            <person name="Angers B."/>
            <person name="Qian P.Y."/>
        </authorList>
    </citation>
    <scope>NUCLEOTIDE SEQUENCE</scope>
    <source>
        <strain evidence="2">R07B-5</strain>
    </source>
</reference>
<protein>
    <submittedName>
        <fullName evidence="2">Uncharacterized protein</fullName>
    </submittedName>
</protein>
<sequence length="73" mass="7998">MRSVKAKPATVKEDRERPSTGNDAAVVLDDQYYVVVPNVSGEQGEEESGYVHPAAVPRRQNQPNVYDVITPTA</sequence>
<organism evidence="2 3">
    <name type="scientific">Ridgeia piscesae</name>
    <name type="common">Tubeworm</name>
    <dbReference type="NCBI Taxonomy" id="27915"/>
    <lineage>
        <taxon>Eukaryota</taxon>
        <taxon>Metazoa</taxon>
        <taxon>Spiralia</taxon>
        <taxon>Lophotrochozoa</taxon>
        <taxon>Annelida</taxon>
        <taxon>Polychaeta</taxon>
        <taxon>Sedentaria</taxon>
        <taxon>Canalipalpata</taxon>
        <taxon>Sabellida</taxon>
        <taxon>Siboglinidae</taxon>
        <taxon>Ridgeia</taxon>
    </lineage>
</organism>
<dbReference type="Proteomes" id="UP001209878">
    <property type="component" value="Unassembled WGS sequence"/>
</dbReference>
<evidence type="ECO:0000313" key="3">
    <source>
        <dbReference type="Proteomes" id="UP001209878"/>
    </source>
</evidence>
<evidence type="ECO:0000256" key="1">
    <source>
        <dbReference type="SAM" id="MobiDB-lite"/>
    </source>
</evidence>
<feature type="region of interest" description="Disordered" evidence="1">
    <location>
        <begin position="1"/>
        <end position="23"/>
    </location>
</feature>